<accession>A0ABD5RZV9</accession>
<evidence type="ECO:0008006" key="4">
    <source>
        <dbReference type="Google" id="ProtNLM"/>
    </source>
</evidence>
<dbReference type="Proteomes" id="UP001596328">
    <property type="component" value="Unassembled WGS sequence"/>
</dbReference>
<dbReference type="SUPFAM" id="SSF53649">
    <property type="entry name" value="Alkaline phosphatase-like"/>
    <property type="match status" value="1"/>
</dbReference>
<organism evidence="2 3">
    <name type="scientific">Halobium palmae</name>
    <dbReference type="NCBI Taxonomy" id="1776492"/>
    <lineage>
        <taxon>Archaea</taxon>
        <taxon>Methanobacteriati</taxon>
        <taxon>Methanobacteriota</taxon>
        <taxon>Stenosarchaea group</taxon>
        <taxon>Halobacteria</taxon>
        <taxon>Halobacteriales</taxon>
        <taxon>Haloferacaceae</taxon>
        <taxon>Halobium</taxon>
    </lineage>
</organism>
<evidence type="ECO:0000256" key="1">
    <source>
        <dbReference type="SAM" id="MobiDB-lite"/>
    </source>
</evidence>
<feature type="region of interest" description="Disordered" evidence="1">
    <location>
        <begin position="283"/>
        <end position="304"/>
    </location>
</feature>
<comment type="caution">
    <text evidence="2">The sequence shown here is derived from an EMBL/GenBank/DDBJ whole genome shotgun (WGS) entry which is preliminary data.</text>
</comment>
<gene>
    <name evidence="2" type="ORF">ACFQE1_10185</name>
</gene>
<proteinExistence type="predicted"/>
<reference evidence="2 3" key="1">
    <citation type="journal article" date="2019" name="Int. J. Syst. Evol. Microbiol.">
        <title>The Global Catalogue of Microorganisms (GCM) 10K type strain sequencing project: providing services to taxonomists for standard genome sequencing and annotation.</title>
        <authorList>
            <consortium name="The Broad Institute Genomics Platform"/>
            <consortium name="The Broad Institute Genome Sequencing Center for Infectious Disease"/>
            <person name="Wu L."/>
            <person name="Ma J."/>
        </authorList>
    </citation>
    <scope>NUCLEOTIDE SEQUENCE [LARGE SCALE GENOMIC DNA]</scope>
    <source>
        <strain evidence="2 3">NBRC 111368</strain>
    </source>
</reference>
<dbReference type="EMBL" id="JBHSWU010000264">
    <property type="protein sequence ID" value="MFC6724736.1"/>
    <property type="molecule type" value="Genomic_DNA"/>
</dbReference>
<sequence>MTLADWVAESREGFEEYGAVGGARESLYELYVGGLRRLNRRYPGAENVFDRDWDVLLLLDACRVDLVEQVADAYGSAYPFLDRPGELVSVGSSSIEWIERTFADERRAEMRNTAYVTGNPFSHRVLDGDDLLRLDEVWRYAWDDDAGTIPARPVTDRAIAAERDLNPDRLIVHYMQPHFPSVPDPLGGGMNSETLGEGAGWEDPWDRFRRGELTFERVWRSYGANLRYVLDDVALLLRNLDADRVVLSADHGNAAGEWGVYGHPKVPHPKIRRVPWYVTAGEDTGEYEPNLDPPERVVDGEGDGDEAIQDKLSALGYL</sequence>
<keyword evidence="3" id="KW-1185">Reference proteome</keyword>
<evidence type="ECO:0000313" key="3">
    <source>
        <dbReference type="Proteomes" id="UP001596328"/>
    </source>
</evidence>
<dbReference type="AlphaFoldDB" id="A0ABD5RZV9"/>
<name>A0ABD5RZV9_9EURY</name>
<dbReference type="InterPro" id="IPR017850">
    <property type="entry name" value="Alkaline_phosphatase_core_sf"/>
</dbReference>
<protein>
    <recommendedName>
        <fullName evidence="4">Sulfatase</fullName>
    </recommendedName>
</protein>
<evidence type="ECO:0000313" key="2">
    <source>
        <dbReference type="EMBL" id="MFC6724736.1"/>
    </source>
</evidence>
<dbReference type="Gene3D" id="3.40.720.10">
    <property type="entry name" value="Alkaline Phosphatase, subunit A"/>
    <property type="match status" value="1"/>
</dbReference>